<evidence type="ECO:0000313" key="1">
    <source>
        <dbReference type="EMBL" id="CAB3782379.1"/>
    </source>
</evidence>
<dbReference type="Proteomes" id="UP000494252">
    <property type="component" value="Unassembled WGS sequence"/>
</dbReference>
<keyword evidence="2" id="KW-1185">Reference proteome</keyword>
<sequence length="77" mass="7917">MLTVGLAGALFVNSTRAADISGAGSTFAAPIYTKWAGAYVGTGGGKVSYRGIGSTDGVRQIVCQSGRNHMSYVAMKR</sequence>
<dbReference type="EMBL" id="CADIKI010000003">
    <property type="protein sequence ID" value="CAB3782379.1"/>
    <property type="molecule type" value="Genomic_DNA"/>
</dbReference>
<accession>A0A6J5FQJ9</accession>
<evidence type="ECO:0000313" key="2">
    <source>
        <dbReference type="Proteomes" id="UP000494252"/>
    </source>
</evidence>
<proteinExistence type="predicted"/>
<protein>
    <submittedName>
        <fullName evidence="1">Uncharacterized protein</fullName>
    </submittedName>
</protein>
<dbReference type="SUPFAM" id="SSF53850">
    <property type="entry name" value="Periplasmic binding protein-like II"/>
    <property type="match status" value="1"/>
</dbReference>
<dbReference type="Gene3D" id="3.40.190.10">
    <property type="entry name" value="Periplasmic binding protein-like II"/>
    <property type="match status" value="1"/>
</dbReference>
<gene>
    <name evidence="1" type="ORF">LMG27177_01232</name>
</gene>
<name>A0A6J5FQJ9_9BURK</name>
<reference evidence="1 2" key="1">
    <citation type="submission" date="2020-04" db="EMBL/GenBank/DDBJ databases">
        <authorList>
            <person name="De Canck E."/>
        </authorList>
    </citation>
    <scope>NUCLEOTIDE SEQUENCE [LARGE SCALE GENOMIC DNA]</scope>
    <source>
        <strain evidence="1 2">LMG 27177</strain>
    </source>
</reference>
<dbReference type="AlphaFoldDB" id="A0A6J5FQJ9"/>
<organism evidence="1 2">
    <name type="scientific">Paraburkholderia fynbosensis</name>
    <dbReference type="NCBI Taxonomy" id="1200993"/>
    <lineage>
        <taxon>Bacteria</taxon>
        <taxon>Pseudomonadati</taxon>
        <taxon>Pseudomonadota</taxon>
        <taxon>Betaproteobacteria</taxon>
        <taxon>Burkholderiales</taxon>
        <taxon>Burkholderiaceae</taxon>
        <taxon>Paraburkholderia</taxon>
    </lineage>
</organism>